<dbReference type="KEGG" id="gaw:V144x_40910"/>
<protein>
    <submittedName>
        <fullName evidence="1">Uncharacterized protein</fullName>
    </submittedName>
</protein>
<organism evidence="1 2">
    <name type="scientific">Gimesia aquarii</name>
    <dbReference type="NCBI Taxonomy" id="2527964"/>
    <lineage>
        <taxon>Bacteria</taxon>
        <taxon>Pseudomonadati</taxon>
        <taxon>Planctomycetota</taxon>
        <taxon>Planctomycetia</taxon>
        <taxon>Planctomycetales</taxon>
        <taxon>Planctomycetaceae</taxon>
        <taxon>Gimesia</taxon>
    </lineage>
</organism>
<evidence type="ECO:0000313" key="1">
    <source>
        <dbReference type="EMBL" id="QDT98584.1"/>
    </source>
</evidence>
<dbReference type="Proteomes" id="UP000318704">
    <property type="component" value="Chromosome"/>
</dbReference>
<accession>A0A517VZZ9</accession>
<evidence type="ECO:0000313" key="2">
    <source>
        <dbReference type="Proteomes" id="UP000318704"/>
    </source>
</evidence>
<reference evidence="1 2" key="1">
    <citation type="submission" date="2019-03" db="EMBL/GenBank/DDBJ databases">
        <title>Deep-cultivation of Planctomycetes and their phenomic and genomic characterization uncovers novel biology.</title>
        <authorList>
            <person name="Wiegand S."/>
            <person name="Jogler M."/>
            <person name="Boedeker C."/>
            <person name="Pinto D."/>
            <person name="Vollmers J."/>
            <person name="Rivas-Marin E."/>
            <person name="Kohn T."/>
            <person name="Peeters S.H."/>
            <person name="Heuer A."/>
            <person name="Rast P."/>
            <person name="Oberbeckmann S."/>
            <person name="Bunk B."/>
            <person name="Jeske O."/>
            <person name="Meyerdierks A."/>
            <person name="Storesund J.E."/>
            <person name="Kallscheuer N."/>
            <person name="Luecker S."/>
            <person name="Lage O.M."/>
            <person name="Pohl T."/>
            <person name="Merkel B.J."/>
            <person name="Hornburger P."/>
            <person name="Mueller R.-W."/>
            <person name="Bruemmer F."/>
            <person name="Labrenz M."/>
            <person name="Spormann A.M."/>
            <person name="Op den Camp H."/>
            <person name="Overmann J."/>
            <person name="Amann R."/>
            <person name="Jetten M.S.M."/>
            <person name="Mascher T."/>
            <person name="Medema M.H."/>
            <person name="Devos D.P."/>
            <person name="Kaster A.-K."/>
            <person name="Ovreas L."/>
            <person name="Rohde M."/>
            <person name="Galperin M.Y."/>
            <person name="Jogler C."/>
        </authorList>
    </citation>
    <scope>NUCLEOTIDE SEQUENCE [LARGE SCALE GENOMIC DNA]</scope>
    <source>
        <strain evidence="1 2">V144</strain>
    </source>
</reference>
<dbReference type="EMBL" id="CP037920">
    <property type="protein sequence ID" value="QDT98584.1"/>
    <property type="molecule type" value="Genomic_DNA"/>
</dbReference>
<name>A0A517VZZ9_9PLAN</name>
<proteinExistence type="predicted"/>
<sequence>MNEFKMNAIKLTQLNFLTMLVALFYQQVVLAQLPTADLARVEPFAASAGKSVEVTISGTNLDDTTELRFTHPGITAKPVLLPADDFFPKARIQGSKFTVTVAQNVPPGIYEARAVSYFGLSTARPFVVAAADSREVSESGNHATRETAMPVDVNSVITGSVASRGIDWYKFKATAGQRILVEILAERIDSKMDGQIIVYDSKGREVNRNRDWYGRDPFIEINSKQDNEFYVAISDILYRGGGNHFYRLSISDKPHIDFVFPPAGEPGSKNIYTVYGRNLPGGSLGKSVTLNGQQLESLEVEIRMPDVPTPPASFQPGTPRQGLLRASEFQLENSNSVKIGFATGPVVIESSHLNQQQVTLPVEIAGRFDEPNDEDVFRFRTEKGKTYCIEVISDRMQSQVDPALEVHQIMRSKEGVETLKKVAENDDLPSFFSVHNKDAINLNSNDASVSFVAEHDGDYAVTVLNQFGGGSPADIYRLAIREPKPDFQLIATTERTLPTGRTGYSVTPLLRKGAKWGVRIVAPRQDDFTGDIVITAENLPQGVTAQPLTLSGKTDRGILIISADPSAKTWAGEIKIIGKAQINQQQIVREAKFASLIWGHVFSDAIRVRSRLTTRIPLSVNEHEKAPVILAPVENKEWTVELNQKLEIPIKIINNGKRTGNLTIEPHGLFGMLRSPPTVNIAENKTEGKLVIDFKPNGNFKAQAGRYQFSLLGVGVTQYQHNLQASKKAAAELKRIENLVVQVKSDVDRTKAVVEKTKTILNQAKQNAAQSGSESERQAKLKKAQADYDTALKASKTAAAKLVQAEKVKTQLAAKAKSTESKASAKSNKFAVWSDLITVNVKKPADKK</sequence>
<dbReference type="Gene3D" id="2.60.120.380">
    <property type="match status" value="2"/>
</dbReference>
<dbReference type="AlphaFoldDB" id="A0A517VZZ9"/>
<gene>
    <name evidence="1" type="ORF">V144x_40910</name>
</gene>